<evidence type="ECO:0000313" key="3">
    <source>
        <dbReference type="EMBL" id="RXH90023.1"/>
    </source>
</evidence>
<comment type="caution">
    <text evidence="3">The sequence shown here is derived from an EMBL/GenBank/DDBJ whole genome shotgun (WGS) entry which is preliminary data.</text>
</comment>
<sequence>MNEFDLQFKIFTLTASRPALSLSLSLVPGTPENRKRSSGEIFQSPNESNPGVNTPISGEPWVSGDSPAISGRSTTKERYRNTPLVLLFVLVPNLGSRVSTGAVKLRWWCSDKNGGKNTSVRGSSYIFAVLAGLLSSITGGISYCLTKAGSKASDQPLLTVFSFGLLASPASGVCLFAVEVFLARGLQLEKTGKVANVIYMEAALSQLWGIGSSRIALSLGRIIGCVLILISVSCTMYIGPDKDTA</sequence>
<keyword evidence="2" id="KW-0472">Membrane</keyword>
<dbReference type="AlphaFoldDB" id="A0A498J881"/>
<feature type="transmembrane region" description="Helical" evidence="2">
    <location>
        <begin position="125"/>
        <end position="145"/>
    </location>
</feature>
<organism evidence="3 4">
    <name type="scientific">Malus domestica</name>
    <name type="common">Apple</name>
    <name type="synonym">Pyrus malus</name>
    <dbReference type="NCBI Taxonomy" id="3750"/>
    <lineage>
        <taxon>Eukaryota</taxon>
        <taxon>Viridiplantae</taxon>
        <taxon>Streptophyta</taxon>
        <taxon>Embryophyta</taxon>
        <taxon>Tracheophyta</taxon>
        <taxon>Spermatophyta</taxon>
        <taxon>Magnoliopsida</taxon>
        <taxon>eudicotyledons</taxon>
        <taxon>Gunneridae</taxon>
        <taxon>Pentapetalae</taxon>
        <taxon>rosids</taxon>
        <taxon>fabids</taxon>
        <taxon>Rosales</taxon>
        <taxon>Rosaceae</taxon>
        <taxon>Amygdaloideae</taxon>
        <taxon>Maleae</taxon>
        <taxon>Malus</taxon>
    </lineage>
</organism>
<keyword evidence="2" id="KW-1133">Transmembrane helix</keyword>
<dbReference type="Proteomes" id="UP000290289">
    <property type="component" value="Chromosome 9"/>
</dbReference>
<name>A0A498J881_MALDO</name>
<evidence type="ECO:0000313" key="4">
    <source>
        <dbReference type="Proteomes" id="UP000290289"/>
    </source>
</evidence>
<keyword evidence="4" id="KW-1185">Reference proteome</keyword>
<reference evidence="3 4" key="1">
    <citation type="submission" date="2018-10" db="EMBL/GenBank/DDBJ databases">
        <title>A high-quality apple genome assembly.</title>
        <authorList>
            <person name="Hu J."/>
        </authorList>
    </citation>
    <scope>NUCLEOTIDE SEQUENCE [LARGE SCALE GENOMIC DNA]</scope>
    <source>
        <strain evidence="4">cv. HFTH1</strain>
        <tissue evidence="3">Young leaf</tissue>
    </source>
</reference>
<evidence type="ECO:0000256" key="1">
    <source>
        <dbReference type="SAM" id="MobiDB-lite"/>
    </source>
</evidence>
<protein>
    <submittedName>
        <fullName evidence="3">Uncharacterized protein</fullName>
    </submittedName>
</protein>
<evidence type="ECO:0000256" key="2">
    <source>
        <dbReference type="SAM" id="Phobius"/>
    </source>
</evidence>
<dbReference type="EMBL" id="RDQH01000335">
    <property type="protein sequence ID" value="RXH90023.1"/>
    <property type="molecule type" value="Genomic_DNA"/>
</dbReference>
<feature type="transmembrane region" description="Helical" evidence="2">
    <location>
        <begin position="215"/>
        <end position="239"/>
    </location>
</feature>
<feature type="region of interest" description="Disordered" evidence="1">
    <location>
        <begin position="27"/>
        <end position="75"/>
    </location>
</feature>
<keyword evidence="2" id="KW-0812">Transmembrane</keyword>
<feature type="transmembrane region" description="Helical" evidence="2">
    <location>
        <begin position="157"/>
        <end position="178"/>
    </location>
</feature>
<accession>A0A498J881</accession>
<proteinExistence type="predicted"/>
<gene>
    <name evidence="3" type="ORF">DVH24_032380</name>
</gene>
<feature type="compositionally biased region" description="Polar residues" evidence="1">
    <location>
        <begin position="40"/>
        <end position="56"/>
    </location>
</feature>